<accession>A0ABV9TTA7</accession>
<evidence type="ECO:0000313" key="3">
    <source>
        <dbReference type="Proteomes" id="UP001595872"/>
    </source>
</evidence>
<feature type="transmembrane region" description="Helical" evidence="1">
    <location>
        <begin position="20"/>
        <end position="39"/>
    </location>
</feature>
<evidence type="ECO:0000256" key="1">
    <source>
        <dbReference type="SAM" id="Phobius"/>
    </source>
</evidence>
<gene>
    <name evidence="2" type="ORF">ACFPCY_03790</name>
</gene>
<keyword evidence="1" id="KW-0812">Transmembrane</keyword>
<keyword evidence="3" id="KW-1185">Reference proteome</keyword>
<keyword evidence="1" id="KW-1133">Transmembrane helix</keyword>
<dbReference type="EMBL" id="JBHSIT010000001">
    <property type="protein sequence ID" value="MFC4906430.1"/>
    <property type="molecule type" value="Genomic_DNA"/>
</dbReference>
<dbReference type="Proteomes" id="UP001595872">
    <property type="component" value="Unassembled WGS sequence"/>
</dbReference>
<comment type="caution">
    <text evidence="2">The sequence shown here is derived from an EMBL/GenBank/DDBJ whole genome shotgun (WGS) entry which is preliminary data.</text>
</comment>
<sequence>MSERTSEPVPGPALPVARLARAVLFATVCLTLTVAGHAYSAGVPVPPGAIGLGFLLVTGFAALLAGTERTYPTILGGLLGAQFGLHVLFVQATATPDKGAAAVHHSLAHVAHFRHPHGGATMTLAHGLAALAAAWWLRRGEAAAWSLARRIAAAARPPRLVIPDVRVPARPSVRPAVRVLPLRTAPLRHSVSRRGPPRTLSIA</sequence>
<feature type="transmembrane region" description="Helical" evidence="1">
    <location>
        <begin position="45"/>
        <end position="65"/>
    </location>
</feature>
<evidence type="ECO:0008006" key="4">
    <source>
        <dbReference type="Google" id="ProtNLM"/>
    </source>
</evidence>
<keyword evidence="1" id="KW-0472">Membrane</keyword>
<organism evidence="2 3">
    <name type="scientific">Actinomadura gamaensis</name>
    <dbReference type="NCBI Taxonomy" id="1763541"/>
    <lineage>
        <taxon>Bacteria</taxon>
        <taxon>Bacillati</taxon>
        <taxon>Actinomycetota</taxon>
        <taxon>Actinomycetes</taxon>
        <taxon>Streptosporangiales</taxon>
        <taxon>Thermomonosporaceae</taxon>
        <taxon>Actinomadura</taxon>
    </lineage>
</organism>
<name>A0ABV9TTA7_9ACTN</name>
<proteinExistence type="predicted"/>
<reference evidence="3" key="1">
    <citation type="journal article" date="2019" name="Int. J. Syst. Evol. Microbiol.">
        <title>The Global Catalogue of Microorganisms (GCM) 10K type strain sequencing project: providing services to taxonomists for standard genome sequencing and annotation.</title>
        <authorList>
            <consortium name="The Broad Institute Genomics Platform"/>
            <consortium name="The Broad Institute Genome Sequencing Center for Infectious Disease"/>
            <person name="Wu L."/>
            <person name="Ma J."/>
        </authorList>
    </citation>
    <scope>NUCLEOTIDE SEQUENCE [LARGE SCALE GENOMIC DNA]</scope>
    <source>
        <strain evidence="3">KLKA75</strain>
    </source>
</reference>
<dbReference type="RefSeq" id="WP_378252129.1">
    <property type="nucleotide sequence ID" value="NZ_JBHSIT010000001.1"/>
</dbReference>
<protein>
    <recommendedName>
        <fullName evidence="4">MFS transporter</fullName>
    </recommendedName>
</protein>
<evidence type="ECO:0000313" key="2">
    <source>
        <dbReference type="EMBL" id="MFC4906430.1"/>
    </source>
</evidence>